<sequence>MAQKKERKKERKKEKKKISEVIWGRVRWEKTLKKKKSPGRLHICYSGSQKFKIKVSAGPHSLHQALVEDPSLPLPASGGFWPSLACGLHPSSICLCLHTAFSFLCLL</sequence>
<protein>
    <submittedName>
        <fullName evidence="1">(raccoon dog) hypothetical protein</fullName>
    </submittedName>
</protein>
<dbReference type="AlphaFoldDB" id="A0A811YYF0"/>
<name>A0A811YYF0_NYCPR</name>
<gene>
    <name evidence="1" type="ORF">NYPRO_LOCUS15555</name>
</gene>
<evidence type="ECO:0000313" key="1">
    <source>
        <dbReference type="EMBL" id="CAD7682763.1"/>
    </source>
</evidence>
<reference evidence="1" key="1">
    <citation type="submission" date="2020-12" db="EMBL/GenBank/DDBJ databases">
        <authorList>
            <consortium name="Molecular Ecology Group"/>
        </authorList>
    </citation>
    <scope>NUCLEOTIDE SEQUENCE</scope>
    <source>
        <strain evidence="1">TBG_1078</strain>
    </source>
</reference>
<dbReference type="EMBL" id="CAJHUB010000754">
    <property type="protein sequence ID" value="CAD7682763.1"/>
    <property type="molecule type" value="Genomic_DNA"/>
</dbReference>
<evidence type="ECO:0000313" key="2">
    <source>
        <dbReference type="Proteomes" id="UP000645828"/>
    </source>
</evidence>
<organism evidence="1 2">
    <name type="scientific">Nyctereutes procyonoides</name>
    <name type="common">Raccoon dog</name>
    <name type="synonym">Canis procyonoides</name>
    <dbReference type="NCBI Taxonomy" id="34880"/>
    <lineage>
        <taxon>Eukaryota</taxon>
        <taxon>Metazoa</taxon>
        <taxon>Chordata</taxon>
        <taxon>Craniata</taxon>
        <taxon>Vertebrata</taxon>
        <taxon>Euteleostomi</taxon>
        <taxon>Mammalia</taxon>
        <taxon>Eutheria</taxon>
        <taxon>Laurasiatheria</taxon>
        <taxon>Carnivora</taxon>
        <taxon>Caniformia</taxon>
        <taxon>Canidae</taxon>
        <taxon>Nyctereutes</taxon>
    </lineage>
</organism>
<dbReference type="Proteomes" id="UP000645828">
    <property type="component" value="Unassembled WGS sequence"/>
</dbReference>
<comment type="caution">
    <text evidence="1">The sequence shown here is derived from an EMBL/GenBank/DDBJ whole genome shotgun (WGS) entry which is preliminary data.</text>
</comment>
<proteinExistence type="predicted"/>
<keyword evidence="2" id="KW-1185">Reference proteome</keyword>
<accession>A0A811YYF0</accession>